<proteinExistence type="predicted"/>
<dbReference type="EMBL" id="MSFO01000004">
    <property type="protein sequence ID" value="PLB49556.1"/>
    <property type="molecule type" value="Genomic_DNA"/>
</dbReference>
<dbReference type="Pfam" id="PF07217">
    <property type="entry name" value="Het-C"/>
    <property type="match status" value="1"/>
</dbReference>
<feature type="chain" id="PRO_5014143402" evidence="2">
    <location>
        <begin position="25"/>
        <end position="767"/>
    </location>
</feature>
<name>A0A2I2G9K0_9EURO</name>
<organism evidence="3 4">
    <name type="scientific">Aspergillus steynii IBT 23096</name>
    <dbReference type="NCBI Taxonomy" id="1392250"/>
    <lineage>
        <taxon>Eukaryota</taxon>
        <taxon>Fungi</taxon>
        <taxon>Dikarya</taxon>
        <taxon>Ascomycota</taxon>
        <taxon>Pezizomycotina</taxon>
        <taxon>Eurotiomycetes</taxon>
        <taxon>Eurotiomycetidae</taxon>
        <taxon>Eurotiales</taxon>
        <taxon>Aspergillaceae</taxon>
        <taxon>Aspergillus</taxon>
        <taxon>Aspergillus subgen. Circumdati</taxon>
    </lineage>
</organism>
<dbReference type="STRING" id="1392250.A0A2I2G9K0"/>
<evidence type="ECO:0000313" key="4">
    <source>
        <dbReference type="Proteomes" id="UP000234275"/>
    </source>
</evidence>
<gene>
    <name evidence="3" type="ORF">P170DRAFT_384610</name>
</gene>
<dbReference type="OrthoDB" id="2506204at2759"/>
<keyword evidence="4" id="KW-1185">Reference proteome</keyword>
<accession>A0A2I2G9K0</accession>
<dbReference type="InterPro" id="IPR010816">
    <property type="entry name" value="Het-C"/>
</dbReference>
<feature type="signal peptide" evidence="2">
    <location>
        <begin position="1"/>
        <end position="24"/>
    </location>
</feature>
<feature type="compositionally biased region" description="Basic and acidic residues" evidence="1">
    <location>
        <begin position="637"/>
        <end position="669"/>
    </location>
</feature>
<dbReference type="InterPro" id="IPR052577">
    <property type="entry name" value="VWA7"/>
</dbReference>
<feature type="region of interest" description="Disordered" evidence="1">
    <location>
        <begin position="556"/>
        <end position="601"/>
    </location>
</feature>
<feature type="compositionally biased region" description="Basic and acidic residues" evidence="1">
    <location>
        <begin position="568"/>
        <end position="577"/>
    </location>
</feature>
<feature type="compositionally biased region" description="Basic and acidic residues" evidence="1">
    <location>
        <begin position="334"/>
        <end position="360"/>
    </location>
</feature>
<evidence type="ECO:0000256" key="2">
    <source>
        <dbReference type="SAM" id="SignalP"/>
    </source>
</evidence>
<comment type="caution">
    <text evidence="3">The sequence shown here is derived from an EMBL/GenBank/DDBJ whole genome shotgun (WGS) entry which is preliminary data.</text>
</comment>
<dbReference type="Proteomes" id="UP000234275">
    <property type="component" value="Unassembled WGS sequence"/>
</dbReference>
<feature type="compositionally biased region" description="Polar residues" evidence="1">
    <location>
        <begin position="586"/>
        <end position="601"/>
    </location>
</feature>
<keyword evidence="2" id="KW-0732">Signal</keyword>
<feature type="compositionally biased region" description="Basic and acidic residues" evidence="1">
    <location>
        <begin position="756"/>
        <end position="767"/>
    </location>
</feature>
<evidence type="ECO:0000256" key="1">
    <source>
        <dbReference type="SAM" id="MobiDB-lite"/>
    </source>
</evidence>
<reference evidence="3 4" key="1">
    <citation type="submission" date="2016-12" db="EMBL/GenBank/DDBJ databases">
        <title>The genomes of Aspergillus section Nigri reveals drivers in fungal speciation.</title>
        <authorList>
            <consortium name="DOE Joint Genome Institute"/>
            <person name="Vesth T.C."/>
            <person name="Nybo J."/>
            <person name="Theobald S."/>
            <person name="Brandl J."/>
            <person name="Frisvad J.C."/>
            <person name="Nielsen K.F."/>
            <person name="Lyhne E.K."/>
            <person name="Kogle M.E."/>
            <person name="Kuo A."/>
            <person name="Riley R."/>
            <person name="Clum A."/>
            <person name="Nolan M."/>
            <person name="Lipzen A."/>
            <person name="Salamov A."/>
            <person name="Henrissat B."/>
            <person name="Wiebenga A."/>
            <person name="De Vries R.P."/>
            <person name="Grigoriev I.V."/>
            <person name="Mortensen U.H."/>
            <person name="Andersen M.R."/>
            <person name="Baker S.E."/>
        </authorList>
    </citation>
    <scope>NUCLEOTIDE SEQUENCE [LARGE SCALE GENOMIC DNA]</scope>
    <source>
        <strain evidence="3 4">IBT 23096</strain>
    </source>
</reference>
<protein>
    <submittedName>
        <fullName evidence="3">Het-C-domain-containing protein</fullName>
    </submittedName>
</protein>
<dbReference type="AlphaFoldDB" id="A0A2I2G9K0"/>
<feature type="compositionally biased region" description="Basic and acidic residues" evidence="1">
    <location>
        <begin position="710"/>
        <end position="748"/>
    </location>
</feature>
<dbReference type="PANTHER" id="PTHR14905:SF11">
    <property type="entry name" value="TINC (EUROFUNG)"/>
    <property type="match status" value="1"/>
</dbReference>
<dbReference type="VEuPathDB" id="FungiDB:P170DRAFT_384610"/>
<sequence>MDSRFKIPYFSLFVLFTLFQQTQAFGAGNIASISRIEGQNWRHGDIEDALLTLFLARVAGGRKFTKLDVQRVYFGNWLRDYSQAVDVGTLKYVSTEAIRILIWVLGFLSFGYGTKEFEVTTERLGCYEPTEHIDNPLGYAEGEDARDYDRRLRGPVDEERELSIDPRTGLKSYIASEDLGIATSAGLVRQVFHRSIRLARQYANSRNDEDLHEALRLLGTGLHCLEDYAAHSNYAELSLIELGEEDVFPHVGRDTKVEIQGAQEYVYPIITGTFGGVDFFHSVLGELSDKAMQSEVQSLEGVMAESQNGTPSESFIQELLGKIPDGLIGDTDGQADKMNEFKSKSESAKEANRQVSPREPEEWTRYLDDVHQQIYPILEWHDNLIKSVNSAIEKIPVLPELIEQIQEQITVFVFSVIAPYVLPILQQVKVELQTGSSEVIQSSKEQQHIVFDDDSSSNPTHSMLSKDHFSNLLNEPAGRIASQVIKWVVPQLMQCWDNEDIDVDRTLDRIISGVFHHPALRAFGEDGAADVRQTMFATVEEWWDGKSEEERQVLRGSLSRDGVLQGKNHREGVHDSGHGCGKPLSIQKNKTSNESPQSDNSKFGRLAAEAAGGGALGGLVGGLVSGVGSMLLNNGSDTHENRPQPDDQERQRPTYHDDDELERHEDRPDYGYGHRQAQGRFDHSGGSEYVQGHSEFADIQYRESQETLTYRRDDYRSEHVDRHYEYEGRPRYEEQTSDYTESRYEDNRYSTYESAEGGRNDDGRWSQ</sequence>
<feature type="region of interest" description="Disordered" evidence="1">
    <location>
        <begin position="331"/>
        <end position="360"/>
    </location>
</feature>
<dbReference type="PANTHER" id="PTHR14905">
    <property type="entry name" value="NG37"/>
    <property type="match status" value="1"/>
</dbReference>
<dbReference type="RefSeq" id="XP_024704858.1">
    <property type="nucleotide sequence ID" value="XM_024845683.1"/>
</dbReference>
<feature type="region of interest" description="Disordered" evidence="1">
    <location>
        <begin position="631"/>
        <end position="689"/>
    </location>
</feature>
<feature type="region of interest" description="Disordered" evidence="1">
    <location>
        <begin position="710"/>
        <end position="767"/>
    </location>
</feature>
<evidence type="ECO:0000313" key="3">
    <source>
        <dbReference type="EMBL" id="PLB49556.1"/>
    </source>
</evidence>
<dbReference type="GeneID" id="36553382"/>